<organism evidence="1 2">
    <name type="scientific">candidate division WS6 bacterium GW2011_GWF2_39_15</name>
    <dbReference type="NCBI Taxonomy" id="1619100"/>
    <lineage>
        <taxon>Bacteria</taxon>
        <taxon>Candidatus Dojkabacteria</taxon>
    </lineage>
</organism>
<reference evidence="1 2" key="1">
    <citation type="journal article" date="2015" name="Nature">
        <title>rRNA introns, odd ribosomes, and small enigmatic genomes across a large radiation of phyla.</title>
        <authorList>
            <person name="Brown C.T."/>
            <person name="Hug L.A."/>
            <person name="Thomas B.C."/>
            <person name="Sharon I."/>
            <person name="Castelle C.J."/>
            <person name="Singh A."/>
            <person name="Wilkins M.J."/>
            <person name="Williams K.H."/>
            <person name="Banfield J.F."/>
        </authorList>
    </citation>
    <scope>NUCLEOTIDE SEQUENCE [LARGE SCALE GENOMIC DNA]</scope>
</reference>
<evidence type="ECO:0000313" key="2">
    <source>
        <dbReference type="Proteomes" id="UP000034799"/>
    </source>
</evidence>
<sequence>MTIFNHNCIPTLITDIAIQRFEDHQKSNLDFDYHYYGEFDNPQTIISQLMTVIALHGRNFEVKRWEFCGREELCEQSAEYQQFHTYMLCIQYRNGSSTPKSNACRHMCNLVVDSKDYSDDEIQLVLQGIEAVMESQIEV</sequence>
<dbReference type="AlphaFoldDB" id="A0A0G0QV89"/>
<evidence type="ECO:0000313" key="1">
    <source>
        <dbReference type="EMBL" id="KKR05567.1"/>
    </source>
</evidence>
<protein>
    <submittedName>
        <fullName evidence="1">Uncharacterized protein</fullName>
    </submittedName>
</protein>
<comment type="caution">
    <text evidence="1">The sequence shown here is derived from an EMBL/GenBank/DDBJ whole genome shotgun (WGS) entry which is preliminary data.</text>
</comment>
<accession>A0A0G0QV89</accession>
<proteinExistence type="predicted"/>
<name>A0A0G0QV89_9BACT</name>
<gene>
    <name evidence="1" type="ORF">UT34_C0002G0074</name>
</gene>
<dbReference type="STRING" id="1619100.UT34_C0002G0074"/>
<dbReference type="Proteomes" id="UP000034799">
    <property type="component" value="Unassembled WGS sequence"/>
</dbReference>
<dbReference type="EMBL" id="LBWK01000002">
    <property type="protein sequence ID" value="KKR05567.1"/>
    <property type="molecule type" value="Genomic_DNA"/>
</dbReference>